<dbReference type="Proteomes" id="UP000275232">
    <property type="component" value="Unassembled WGS sequence"/>
</dbReference>
<dbReference type="EMBL" id="RPFZ01000001">
    <property type="protein sequence ID" value="RPF70565.1"/>
    <property type="molecule type" value="Genomic_DNA"/>
</dbReference>
<dbReference type="InterPro" id="IPR009875">
    <property type="entry name" value="PilZ_domain"/>
</dbReference>
<feature type="domain" description="PilZ" evidence="1">
    <location>
        <begin position="7"/>
        <end position="92"/>
    </location>
</feature>
<dbReference type="GO" id="GO:0035438">
    <property type="term" value="F:cyclic-di-GMP binding"/>
    <property type="evidence" value="ECO:0007669"/>
    <property type="project" value="InterPro"/>
</dbReference>
<keyword evidence="3" id="KW-1185">Reference proteome</keyword>
<dbReference type="RefSeq" id="WP_123878160.1">
    <property type="nucleotide sequence ID" value="NZ_RPFZ01000001.1"/>
</dbReference>
<evidence type="ECO:0000313" key="3">
    <source>
        <dbReference type="Proteomes" id="UP000275232"/>
    </source>
</evidence>
<protein>
    <submittedName>
        <fullName evidence="2">PilZ domain-containing protein</fullName>
    </submittedName>
</protein>
<dbReference type="Pfam" id="PF07238">
    <property type="entry name" value="PilZ"/>
    <property type="match status" value="1"/>
</dbReference>
<dbReference type="SUPFAM" id="SSF141371">
    <property type="entry name" value="PilZ domain-like"/>
    <property type="match status" value="1"/>
</dbReference>
<reference evidence="2 3" key="1">
    <citation type="submission" date="2018-11" db="EMBL/GenBank/DDBJ databases">
        <title>Erythrobacter spongiae sp. nov., isolated from a marine sponge.</title>
        <authorList>
            <person name="Zhuang L."/>
            <person name="Luo L."/>
        </authorList>
    </citation>
    <scope>NUCLEOTIDE SEQUENCE [LARGE SCALE GENOMIC DNA]</scope>
    <source>
        <strain evidence="2 3">HN-E23</strain>
    </source>
</reference>
<proteinExistence type="predicted"/>
<accession>A0A3N5DIU4</accession>
<comment type="caution">
    <text evidence="2">The sequence shown here is derived from an EMBL/GenBank/DDBJ whole genome shotgun (WGS) entry which is preliminary data.</text>
</comment>
<gene>
    <name evidence="2" type="ORF">EG799_02205</name>
</gene>
<sequence>MSVLTIRSHRRYAMRLPVEVERDGGSNTSGLLIELSQQGARISNLRDADYVAGEQVWIQTADDTALEGTVRWAHDGLAGVRLNRSLHLPELRDLLEANRREVESVELQYGT</sequence>
<dbReference type="Gene3D" id="2.40.10.220">
    <property type="entry name" value="predicted glycosyltransferase like domains"/>
    <property type="match status" value="1"/>
</dbReference>
<evidence type="ECO:0000313" key="2">
    <source>
        <dbReference type="EMBL" id="RPF70565.1"/>
    </source>
</evidence>
<name>A0A3N5DIU4_9SPHN</name>
<evidence type="ECO:0000259" key="1">
    <source>
        <dbReference type="Pfam" id="PF07238"/>
    </source>
</evidence>
<dbReference type="AlphaFoldDB" id="A0A3N5DIU4"/>
<organism evidence="2 3">
    <name type="scientific">Aurantiacibacter spongiae</name>
    <dbReference type="NCBI Taxonomy" id="2488860"/>
    <lineage>
        <taxon>Bacteria</taxon>
        <taxon>Pseudomonadati</taxon>
        <taxon>Pseudomonadota</taxon>
        <taxon>Alphaproteobacteria</taxon>
        <taxon>Sphingomonadales</taxon>
        <taxon>Erythrobacteraceae</taxon>
        <taxon>Aurantiacibacter</taxon>
    </lineage>
</organism>